<dbReference type="EMBL" id="CP137308">
    <property type="protein sequence ID" value="WQF81762.1"/>
    <property type="molecule type" value="Genomic_DNA"/>
</dbReference>
<protein>
    <submittedName>
        <fullName evidence="1">Uncharacterized protein</fullName>
    </submittedName>
</protein>
<evidence type="ECO:0000313" key="1">
    <source>
        <dbReference type="EMBL" id="WQF81762.1"/>
    </source>
</evidence>
<dbReference type="Proteomes" id="UP001322277">
    <property type="component" value="Chromosome 4"/>
</dbReference>
<dbReference type="AlphaFoldDB" id="A0AAX4IEG7"/>
<reference evidence="2" key="1">
    <citation type="journal article" date="2023" name="bioRxiv">
        <title>Complete genome of the Medicago anthracnose fungus, Colletotrichum destructivum, reveals a mini-chromosome-like region within a core chromosome.</title>
        <authorList>
            <person name="Lapalu N."/>
            <person name="Simon A."/>
            <person name="Lu A."/>
            <person name="Plaumann P.-L."/>
            <person name="Amselem J."/>
            <person name="Pigne S."/>
            <person name="Auger A."/>
            <person name="Koch C."/>
            <person name="Dallery J.-F."/>
            <person name="O'Connell R.J."/>
        </authorList>
    </citation>
    <scope>NUCLEOTIDE SEQUENCE [LARGE SCALE GENOMIC DNA]</scope>
    <source>
        <strain evidence="2">CBS 520.97</strain>
    </source>
</reference>
<proteinExistence type="predicted"/>
<accession>A0AAX4IEG7</accession>
<keyword evidence="2" id="KW-1185">Reference proteome</keyword>
<dbReference type="GeneID" id="87943279"/>
<evidence type="ECO:0000313" key="2">
    <source>
        <dbReference type="Proteomes" id="UP001322277"/>
    </source>
</evidence>
<dbReference type="KEGG" id="cdet:87943279"/>
<name>A0AAX4IEG7_9PEZI</name>
<organism evidence="1 2">
    <name type="scientific">Colletotrichum destructivum</name>
    <dbReference type="NCBI Taxonomy" id="34406"/>
    <lineage>
        <taxon>Eukaryota</taxon>
        <taxon>Fungi</taxon>
        <taxon>Dikarya</taxon>
        <taxon>Ascomycota</taxon>
        <taxon>Pezizomycotina</taxon>
        <taxon>Sordariomycetes</taxon>
        <taxon>Hypocreomycetidae</taxon>
        <taxon>Glomerellales</taxon>
        <taxon>Glomerellaceae</taxon>
        <taxon>Colletotrichum</taxon>
        <taxon>Colletotrichum destructivum species complex</taxon>
    </lineage>
</organism>
<gene>
    <name evidence="1" type="ORF">CDEST_06776</name>
</gene>
<dbReference type="RefSeq" id="XP_062778986.1">
    <property type="nucleotide sequence ID" value="XM_062922935.1"/>
</dbReference>
<sequence>MAVNTTITIADTTLKYCDARVGVGKRYRLADQGADDCQSPIIDQVGETWTWTGEGRMESRVNMSDSQWAIGGPGMQSPLRTSPVCIARHQRALCFGPKVAVRTAHGARPVRGPSFFPHGRIPRGLATRTNSLAAICSVRAAIMLLLFAGQVACTKHIIVADNRNYRPKGLFQLLGNATSRIVTGQKPRPAVHFPDGPKDQKYGLPPVRPPALSPTFVHFHLLHAPPLSVN</sequence>